<dbReference type="SUPFAM" id="SSF54534">
    <property type="entry name" value="FKBP-like"/>
    <property type="match status" value="1"/>
</dbReference>
<comment type="similarity">
    <text evidence="2 6">Belongs to the FKBP-type PPIase family.</text>
</comment>
<keyword evidence="3 5" id="KW-0697">Rotamase</keyword>
<dbReference type="EC" id="5.2.1.8" evidence="6"/>
<evidence type="ECO:0000313" key="10">
    <source>
        <dbReference type="Proteomes" id="UP001305027"/>
    </source>
</evidence>
<dbReference type="InterPro" id="IPR046357">
    <property type="entry name" value="PPIase_dom_sf"/>
</dbReference>
<feature type="chain" id="PRO_5046629291" description="Peptidyl-prolyl cis-trans isomerase" evidence="7">
    <location>
        <begin position="24"/>
        <end position="264"/>
    </location>
</feature>
<dbReference type="InterPro" id="IPR000774">
    <property type="entry name" value="PPIase_FKBP_N"/>
</dbReference>
<keyword evidence="4 5" id="KW-0413">Isomerase</keyword>
<dbReference type="PROSITE" id="PS51257">
    <property type="entry name" value="PROKAR_LIPOPROTEIN"/>
    <property type="match status" value="1"/>
</dbReference>
<evidence type="ECO:0000256" key="6">
    <source>
        <dbReference type="RuleBase" id="RU003915"/>
    </source>
</evidence>
<organism evidence="9 10">
    <name type="scientific">Pseudidiomarina fusca</name>
    <dbReference type="NCBI Taxonomy" id="2965078"/>
    <lineage>
        <taxon>Bacteria</taxon>
        <taxon>Pseudomonadati</taxon>
        <taxon>Pseudomonadota</taxon>
        <taxon>Gammaproteobacteria</taxon>
        <taxon>Alteromonadales</taxon>
        <taxon>Idiomarinaceae</taxon>
        <taxon>Pseudidiomarina</taxon>
    </lineage>
</organism>
<evidence type="ECO:0000256" key="4">
    <source>
        <dbReference type="ARBA" id="ARBA00023235"/>
    </source>
</evidence>
<dbReference type="Gene3D" id="3.10.50.40">
    <property type="match status" value="1"/>
</dbReference>
<dbReference type="EMBL" id="JANFPJ010000028">
    <property type="protein sequence ID" value="MDT7526697.1"/>
    <property type="molecule type" value="Genomic_DNA"/>
</dbReference>
<dbReference type="Gene3D" id="1.10.287.460">
    <property type="entry name" value="Peptidyl-prolyl cis-trans isomerase, FKBP-type, N-terminal domain"/>
    <property type="match status" value="1"/>
</dbReference>
<dbReference type="Pfam" id="PF01346">
    <property type="entry name" value="FKBP_N"/>
    <property type="match status" value="1"/>
</dbReference>
<proteinExistence type="inferred from homology"/>
<name>A0ABU3KZV4_9GAMM</name>
<reference evidence="9 10" key="1">
    <citation type="submission" date="2022-07" db="EMBL/GenBank/DDBJ databases">
        <title>Pseudidiomarina sp. nov, a marine bacterium isolated from Pacific Ocean.</title>
        <authorList>
            <person name="Wang Y."/>
        </authorList>
    </citation>
    <scope>NUCLEOTIDE SEQUENCE [LARGE SCALE GENOMIC DNA]</scope>
    <source>
        <strain evidence="9 10">GXY010</strain>
    </source>
</reference>
<dbReference type="GO" id="GO:0016853">
    <property type="term" value="F:isomerase activity"/>
    <property type="evidence" value="ECO:0007669"/>
    <property type="project" value="UniProtKB-KW"/>
</dbReference>
<gene>
    <name evidence="9" type="ORF">NOG12_11490</name>
</gene>
<evidence type="ECO:0000256" key="7">
    <source>
        <dbReference type="SAM" id="SignalP"/>
    </source>
</evidence>
<evidence type="ECO:0000259" key="8">
    <source>
        <dbReference type="PROSITE" id="PS50059"/>
    </source>
</evidence>
<feature type="signal peptide" evidence="7">
    <location>
        <begin position="1"/>
        <end position="23"/>
    </location>
</feature>
<feature type="domain" description="PPIase FKBP-type" evidence="8">
    <location>
        <begin position="164"/>
        <end position="251"/>
    </location>
</feature>
<dbReference type="PANTHER" id="PTHR43811">
    <property type="entry name" value="FKBP-TYPE PEPTIDYL-PROLYL CIS-TRANS ISOMERASE FKPA"/>
    <property type="match status" value="1"/>
</dbReference>
<dbReference type="PANTHER" id="PTHR43811:SF19">
    <property type="entry name" value="39 KDA FK506-BINDING NUCLEAR PROTEIN"/>
    <property type="match status" value="1"/>
</dbReference>
<dbReference type="Pfam" id="PF00254">
    <property type="entry name" value="FKBP_C"/>
    <property type="match status" value="1"/>
</dbReference>
<sequence>MMQFKKPLALALVALAVSGCMQQQEEAKPTGPVSYQVSETAPVDERDKMAYALGSSVGTFVGKTLDRQEEADFLLDRDLVITGFVDAVKAEAKLSQAEAEELLMTMQEVVTEQRQQVLGGKAQAEGEAYLAENAQREGVTVTESGLQYEVISEGAEGGAQPTETDIVEVHYEGTLINGEVFDSSVERGEPAVFPLNRVIAGWTEGVQLMSVGDKFRFVIPAALAYGEREVGNGLIPANSTLIFEVELLDVKQAQTAEDNAVDAG</sequence>
<comment type="catalytic activity">
    <reaction evidence="1 5 6">
        <text>[protein]-peptidylproline (omega=180) = [protein]-peptidylproline (omega=0)</text>
        <dbReference type="Rhea" id="RHEA:16237"/>
        <dbReference type="Rhea" id="RHEA-COMP:10747"/>
        <dbReference type="Rhea" id="RHEA-COMP:10748"/>
        <dbReference type="ChEBI" id="CHEBI:83833"/>
        <dbReference type="ChEBI" id="CHEBI:83834"/>
        <dbReference type="EC" id="5.2.1.8"/>
    </reaction>
</comment>
<dbReference type="InterPro" id="IPR001179">
    <property type="entry name" value="PPIase_FKBP_dom"/>
</dbReference>
<accession>A0ABU3KZV4</accession>
<evidence type="ECO:0000256" key="3">
    <source>
        <dbReference type="ARBA" id="ARBA00023110"/>
    </source>
</evidence>
<evidence type="ECO:0000256" key="5">
    <source>
        <dbReference type="PROSITE-ProRule" id="PRU00277"/>
    </source>
</evidence>
<dbReference type="PROSITE" id="PS50059">
    <property type="entry name" value="FKBP_PPIASE"/>
    <property type="match status" value="1"/>
</dbReference>
<comment type="caution">
    <text evidence="9">The sequence shown here is derived from an EMBL/GenBank/DDBJ whole genome shotgun (WGS) entry which is preliminary data.</text>
</comment>
<dbReference type="Proteomes" id="UP001305027">
    <property type="component" value="Unassembled WGS sequence"/>
</dbReference>
<protein>
    <recommendedName>
        <fullName evidence="6">Peptidyl-prolyl cis-trans isomerase</fullName>
        <ecNumber evidence="6">5.2.1.8</ecNumber>
    </recommendedName>
</protein>
<keyword evidence="10" id="KW-1185">Reference proteome</keyword>
<evidence type="ECO:0000256" key="2">
    <source>
        <dbReference type="ARBA" id="ARBA00006577"/>
    </source>
</evidence>
<evidence type="ECO:0000256" key="1">
    <source>
        <dbReference type="ARBA" id="ARBA00000971"/>
    </source>
</evidence>
<evidence type="ECO:0000313" key="9">
    <source>
        <dbReference type="EMBL" id="MDT7526697.1"/>
    </source>
</evidence>
<keyword evidence="7" id="KW-0732">Signal</keyword>
<dbReference type="InterPro" id="IPR036944">
    <property type="entry name" value="PPIase_FKBP_N_sf"/>
</dbReference>
<dbReference type="RefSeq" id="WP_313933322.1">
    <property type="nucleotide sequence ID" value="NZ_JANFPJ010000028.1"/>
</dbReference>